<reference evidence="1" key="1">
    <citation type="submission" date="2016-06" db="EMBL/GenBank/DDBJ databases">
        <authorList>
            <person name="Olsen C.W."/>
            <person name="Carey S."/>
            <person name="Hinshaw L."/>
            <person name="Karasin A.I."/>
        </authorList>
    </citation>
    <scope>NUCLEOTIDE SEQUENCE [LARGE SCALE GENOMIC DNA]</scope>
    <source>
        <strain evidence="1">BazSymA</strain>
        <strain evidence="2">BazSymB</strain>
    </source>
</reference>
<reference evidence="3 4" key="2">
    <citation type="submission" date="2016-06" db="EMBL/GenBank/DDBJ databases">
        <authorList>
            <person name="Petersen J."/>
            <person name="Sayavedra L."/>
        </authorList>
    </citation>
    <scope>NUCLEOTIDE SEQUENCE [LARGE SCALE GENOMIC DNA]</scope>
    <source>
        <strain evidence="4">BazSymA</strain>
        <strain evidence="3">BazSymB</strain>
    </source>
</reference>
<dbReference type="InterPro" id="IPR010352">
    <property type="entry name" value="DUF945"/>
</dbReference>
<dbReference type="STRING" id="235205.BAZSYMB_GORF92_GLIMMER3"/>
<dbReference type="EMBL" id="CVUD02000116">
    <property type="protein sequence ID" value="SEH75180.1"/>
    <property type="molecule type" value="Genomic_DNA"/>
</dbReference>
<dbReference type="Proteomes" id="UP000198988">
    <property type="component" value="Unassembled WGS sequence"/>
</dbReference>
<dbReference type="EMBL" id="CDSC02000136">
    <property type="protein sequence ID" value="SEH72197.1"/>
    <property type="molecule type" value="Genomic_DNA"/>
</dbReference>
<evidence type="ECO:0000313" key="4">
    <source>
        <dbReference type="Proteomes" id="UP000198988"/>
    </source>
</evidence>
<dbReference type="Pfam" id="PF06097">
    <property type="entry name" value="DUF945"/>
    <property type="match status" value="1"/>
</dbReference>
<evidence type="ECO:0000313" key="1">
    <source>
        <dbReference type="EMBL" id="SEH72197.1"/>
    </source>
</evidence>
<evidence type="ECO:0000313" key="3">
    <source>
        <dbReference type="Proteomes" id="UP000198559"/>
    </source>
</evidence>
<sequence>MKKILSFIIALLIVWVGSLLYAGYQTEKLISQYVNQINQVYQQSYPGVELELKKFDSNFFDAKAQYAIKINIRKLVDELNLGLDKNDDFVGFLEDAFKTPIVIDQDIQYGPVFFDEGLEFAMAKISFQSTLSNFVKMMAKELLPRFEDNQQKNKEQLDVFISELNQVLEKEVVINFESVLPFFSNKVHTSGTISEININKADTVYTIGRMTFDDVTNIQDLTGHGNFNIPNIISKYKNVQIFKIQELSISYNINEFIDAFNYFGDVKFDIQKLNFNSSTDEGVSFAVAFNLKSSRNNKMSDLSDGEINTTVKILKYPKQLEVMPFDLPETVFASWSLKGVDNTNFANTTQKFKHYLSTIDTDNVKFTKIPAHLINDIANGLDKSFVKQVTSLNIDLDITTVKQPKINNTLNLQLIYDFDKGDMMQFLAMISNDNLKKAGEFVKDKVIVNLKAKVSAKILEKFKPMLQTQIQQGMVIEKNGFYQTSANYQNKKLMVNGKDMIAILQQLILPLPPVPPVPTIKAR</sequence>
<protein>
    <submittedName>
        <fullName evidence="1">Secreted protein containing DUF945, bacterial</fullName>
    </submittedName>
</protein>
<name>A0A1H6K9S0_9GAMM</name>
<accession>A0A1H6K9S0</accession>
<proteinExistence type="predicted"/>
<gene>
    <name evidence="1" type="ORF">BAZSYMA_ACONTIG00032_7</name>
    <name evidence="2" type="ORF">BAZSYMB_GORF92_GLIMMER3</name>
</gene>
<organism evidence="1 4">
    <name type="scientific">Bathymodiolus azoricus thioautotrophic gill symbiont</name>
    <dbReference type="NCBI Taxonomy" id="235205"/>
    <lineage>
        <taxon>Bacteria</taxon>
        <taxon>Pseudomonadati</taxon>
        <taxon>Pseudomonadota</taxon>
        <taxon>Gammaproteobacteria</taxon>
        <taxon>sulfur-oxidizing symbionts</taxon>
    </lineage>
</organism>
<evidence type="ECO:0000313" key="2">
    <source>
        <dbReference type="EMBL" id="SEH75180.1"/>
    </source>
</evidence>
<dbReference type="RefSeq" id="WP_090715349.1">
    <property type="nucleotide sequence ID" value="NZ_CAESAP020000189.1"/>
</dbReference>
<dbReference type="AlphaFoldDB" id="A0A1H6K9S0"/>
<dbReference type="OrthoDB" id="9808270at2"/>
<dbReference type="Proteomes" id="UP000198559">
    <property type="component" value="Unassembled WGS sequence"/>
</dbReference>